<evidence type="ECO:0000313" key="7">
    <source>
        <dbReference type="EMBL" id="MBP2021830.1"/>
    </source>
</evidence>
<dbReference type="EMBL" id="JAGGLL010000010">
    <property type="protein sequence ID" value="MBP2021830.1"/>
    <property type="molecule type" value="Genomic_DNA"/>
</dbReference>
<dbReference type="InterPro" id="IPR036584">
    <property type="entry name" value="FliS_sf"/>
</dbReference>
<dbReference type="CDD" id="cd16098">
    <property type="entry name" value="FliS"/>
    <property type="match status" value="1"/>
</dbReference>
<organism evidence="7 8">
    <name type="scientific">Clostridium punense</name>
    <dbReference type="NCBI Taxonomy" id="1054297"/>
    <lineage>
        <taxon>Bacteria</taxon>
        <taxon>Bacillati</taxon>
        <taxon>Bacillota</taxon>
        <taxon>Clostridia</taxon>
        <taxon>Eubacteriales</taxon>
        <taxon>Clostridiaceae</taxon>
        <taxon>Clostridium</taxon>
    </lineage>
</organism>
<dbReference type="Gene3D" id="1.20.120.340">
    <property type="entry name" value="Flagellar protein FliS"/>
    <property type="match status" value="1"/>
</dbReference>
<gene>
    <name evidence="7" type="ORF">J2Z44_001626</name>
</gene>
<dbReference type="SUPFAM" id="SSF101116">
    <property type="entry name" value="Flagellar export chaperone FliS"/>
    <property type="match status" value="1"/>
</dbReference>
<evidence type="ECO:0000256" key="6">
    <source>
        <dbReference type="PIRNR" id="PIRNR039090"/>
    </source>
</evidence>
<dbReference type="InterPro" id="IPR003713">
    <property type="entry name" value="FliS"/>
</dbReference>
<keyword evidence="5" id="KW-0143">Chaperone</keyword>
<comment type="similarity">
    <text evidence="2 6">Belongs to the FliS family.</text>
</comment>
<keyword evidence="7" id="KW-0282">Flagellum</keyword>
<accession>A0ABS4K224</accession>
<evidence type="ECO:0000256" key="5">
    <source>
        <dbReference type="ARBA" id="ARBA00023186"/>
    </source>
</evidence>
<evidence type="ECO:0000256" key="2">
    <source>
        <dbReference type="ARBA" id="ARBA00008787"/>
    </source>
</evidence>
<name>A0ABS4K224_9CLOT</name>
<dbReference type="PIRSF" id="PIRSF039090">
    <property type="entry name" value="Flis"/>
    <property type="match status" value="1"/>
</dbReference>
<protein>
    <recommendedName>
        <fullName evidence="6">Flagellar secretion chaperone FliS</fullName>
    </recommendedName>
</protein>
<dbReference type="Proteomes" id="UP001519308">
    <property type="component" value="Unassembled WGS sequence"/>
</dbReference>
<evidence type="ECO:0000256" key="1">
    <source>
        <dbReference type="ARBA" id="ARBA00004514"/>
    </source>
</evidence>
<dbReference type="PANTHER" id="PTHR34773">
    <property type="entry name" value="FLAGELLAR SECRETION CHAPERONE FLIS"/>
    <property type="match status" value="1"/>
</dbReference>
<keyword evidence="7" id="KW-0966">Cell projection</keyword>
<sequence>MIMLAHNNGYNAYKNNSINFASKEQLFLMLLDGAVKFSKIARQAIEDKEIIKAHENIIKTQNIFYELMVTLDTSSGEPWLKDLFNIYDFITRRLIDANVKKDVKIIDEIIPLIEDIRDTWNEAYRLSKSGK</sequence>
<keyword evidence="7" id="KW-0969">Cilium</keyword>
<comment type="caution">
    <text evidence="7">The sequence shown here is derived from an EMBL/GenBank/DDBJ whole genome shotgun (WGS) entry which is preliminary data.</text>
</comment>
<reference evidence="7 8" key="1">
    <citation type="submission" date="2021-03" db="EMBL/GenBank/DDBJ databases">
        <title>Genomic Encyclopedia of Type Strains, Phase IV (KMG-IV): sequencing the most valuable type-strain genomes for metagenomic binning, comparative biology and taxonomic classification.</title>
        <authorList>
            <person name="Goeker M."/>
        </authorList>
    </citation>
    <scope>NUCLEOTIDE SEQUENCE [LARGE SCALE GENOMIC DNA]</scope>
    <source>
        <strain evidence="7 8">DSM 28650</strain>
    </source>
</reference>
<keyword evidence="4 6" id="KW-1005">Bacterial flagellum biogenesis</keyword>
<evidence type="ECO:0000313" key="8">
    <source>
        <dbReference type="Proteomes" id="UP001519308"/>
    </source>
</evidence>
<evidence type="ECO:0000256" key="4">
    <source>
        <dbReference type="ARBA" id="ARBA00022795"/>
    </source>
</evidence>
<comment type="subcellular location">
    <subcellularLocation>
        <location evidence="1 6">Cytoplasm</location>
        <location evidence="1 6">Cytosol</location>
    </subcellularLocation>
</comment>
<keyword evidence="3 6" id="KW-0963">Cytoplasm</keyword>
<evidence type="ECO:0000256" key="3">
    <source>
        <dbReference type="ARBA" id="ARBA00022490"/>
    </source>
</evidence>
<proteinExistence type="inferred from homology"/>
<dbReference type="NCBIfam" id="TIGR00208">
    <property type="entry name" value="fliS"/>
    <property type="match status" value="1"/>
</dbReference>
<keyword evidence="8" id="KW-1185">Reference proteome</keyword>
<dbReference type="Pfam" id="PF02561">
    <property type="entry name" value="FliS"/>
    <property type="match status" value="1"/>
</dbReference>
<dbReference type="PANTHER" id="PTHR34773:SF1">
    <property type="entry name" value="FLAGELLAR SECRETION CHAPERONE FLIS"/>
    <property type="match status" value="1"/>
</dbReference>